<dbReference type="InterPro" id="IPR025209">
    <property type="entry name" value="DUF4209"/>
</dbReference>
<evidence type="ECO:0000313" key="2">
    <source>
        <dbReference type="EMBL" id="SSX13089.1"/>
    </source>
</evidence>
<dbReference type="AlphaFoldDB" id="A0A336L6Q1"/>
<evidence type="ECO:0000313" key="3">
    <source>
        <dbReference type="EMBL" id="SSX32529.1"/>
    </source>
</evidence>
<dbReference type="PANTHER" id="PTHR31701">
    <property type="entry name" value="ENDOPLASMIC RETICULUM MEMBRANE-ASSOCIATED RNA DEGRADATION PROTEIN"/>
    <property type="match status" value="1"/>
</dbReference>
<evidence type="ECO:0000259" key="1">
    <source>
        <dbReference type="Pfam" id="PF13910"/>
    </source>
</evidence>
<dbReference type="InterPro" id="IPR039635">
    <property type="entry name" value="ERMARD"/>
</dbReference>
<dbReference type="PANTHER" id="PTHR31701:SF2">
    <property type="entry name" value="ENDOPLASMIC RETICULUM MEMBRANE-ASSOCIATED RNA DEGRADATION PROTEIN"/>
    <property type="match status" value="1"/>
</dbReference>
<name>A0A336L6Q1_CULSO</name>
<gene>
    <name evidence="2" type="primary">CSON005067</name>
</gene>
<organism evidence="2">
    <name type="scientific">Culicoides sonorensis</name>
    <name type="common">Biting midge</name>
    <dbReference type="NCBI Taxonomy" id="179676"/>
    <lineage>
        <taxon>Eukaryota</taxon>
        <taxon>Metazoa</taxon>
        <taxon>Ecdysozoa</taxon>
        <taxon>Arthropoda</taxon>
        <taxon>Hexapoda</taxon>
        <taxon>Insecta</taxon>
        <taxon>Pterygota</taxon>
        <taxon>Neoptera</taxon>
        <taxon>Endopterygota</taxon>
        <taxon>Diptera</taxon>
        <taxon>Nematocera</taxon>
        <taxon>Chironomoidea</taxon>
        <taxon>Ceratopogonidae</taxon>
        <taxon>Ceratopogoninae</taxon>
        <taxon>Culicoides</taxon>
        <taxon>Monoculicoides</taxon>
    </lineage>
</organism>
<proteinExistence type="predicted"/>
<protein>
    <submittedName>
        <fullName evidence="2">CSON005067 protein</fullName>
    </submittedName>
</protein>
<dbReference type="EMBL" id="UFQS01002047">
    <property type="protein sequence ID" value="SSX13089.1"/>
    <property type="molecule type" value="Genomic_DNA"/>
</dbReference>
<dbReference type="VEuPathDB" id="VectorBase:CSON005067"/>
<accession>A0A336L6Q1</accession>
<sequence length="601" mass="70219">MCTPNKQNVMINKNTDHDETLSAQVRAFYSWKAPKIHTQNHENFLDKSENFLKWDVINSWLEFNDPNIEDLDQILKCHESCVNRIPAYFQILNEISRKTSFDMDVIEKYTSWTGRVNEIISMMSIDGPKEMIILEQILFYTSLLEFSLANIFFTLNGSNPLHLFKDLLKSPSLNEIFPKSIPFIRYLMGSPVSVNLRNIAWHGFLVTSDCDEVYSKLLLLIVLSLGRDLTSSKNLKINYRNFATQSIEKFDILREKLPSDYQLNKNLYQSESELAHFYDLYEKAEYGRALVVLLIKLETHVRGLFSEANPNFDSRARIDGYYFTLDTIMDLNVCVGGKSFNEINKNNVRQLMSDNALSLFYDCFVSLKGPRIRDRISHGELPLRHVTKNVVDVVGFLYEELTLNPKIVDFSYESHFHPISELQRKISGLEIALDQVRRMEIPENLFSDNRDLPILNFHTIKIRSSEIFRDSEYDQITKFLKFLIQIIENGLEATLNYKNALEIRIEEFKERKLSQPRRKTLLNMLQIREIVIKGFLFCVNEIQRICLDIAVLKFHAFQSSKKLKRMLKLVENLKVQLNIEKNDWKNASISLNEILNTNLNL</sequence>
<reference evidence="2" key="1">
    <citation type="submission" date="2018-04" db="EMBL/GenBank/DDBJ databases">
        <authorList>
            <person name="Go L.Y."/>
            <person name="Mitchell J.A."/>
        </authorList>
    </citation>
    <scope>NUCLEOTIDE SEQUENCE</scope>
    <source>
        <tissue evidence="2">Whole organism</tissue>
    </source>
</reference>
<reference evidence="3" key="2">
    <citation type="submission" date="2018-07" db="EMBL/GenBank/DDBJ databases">
        <authorList>
            <person name="Quirk P.G."/>
            <person name="Krulwich T.A."/>
        </authorList>
    </citation>
    <scope>NUCLEOTIDE SEQUENCE</scope>
</reference>
<feature type="domain" description="DUF4209" evidence="1">
    <location>
        <begin position="160"/>
        <end position="224"/>
    </location>
</feature>
<dbReference type="Pfam" id="PF13910">
    <property type="entry name" value="DUF4209"/>
    <property type="match status" value="1"/>
</dbReference>
<dbReference type="EMBL" id="UFQT01002047">
    <property type="protein sequence ID" value="SSX32529.1"/>
    <property type="molecule type" value="Genomic_DNA"/>
</dbReference>